<accession>A0A8J9UU08</accession>
<keyword evidence="2" id="KW-1185">Reference proteome</keyword>
<gene>
    <name evidence="1" type="ORF">BINO364_LOCUS10538</name>
</gene>
<evidence type="ECO:0000313" key="1">
    <source>
        <dbReference type="EMBL" id="CAH0724894.1"/>
    </source>
</evidence>
<dbReference type="EMBL" id="OV170224">
    <property type="protein sequence ID" value="CAH0724894.1"/>
    <property type="molecule type" value="Genomic_DNA"/>
</dbReference>
<reference evidence="1" key="1">
    <citation type="submission" date="2021-12" db="EMBL/GenBank/DDBJ databases">
        <authorList>
            <person name="Martin H S."/>
        </authorList>
    </citation>
    <scope>NUCLEOTIDE SEQUENCE</scope>
</reference>
<proteinExistence type="predicted"/>
<feature type="non-terminal residue" evidence="1">
    <location>
        <position position="131"/>
    </location>
</feature>
<protein>
    <submittedName>
        <fullName evidence="1">Uncharacterized protein</fullName>
    </submittedName>
</protein>
<dbReference type="Proteomes" id="UP000838878">
    <property type="component" value="Chromosome 4"/>
</dbReference>
<name>A0A8J9UU08_9NEOP</name>
<evidence type="ECO:0000313" key="2">
    <source>
        <dbReference type="Proteomes" id="UP000838878"/>
    </source>
</evidence>
<organism evidence="1 2">
    <name type="scientific">Brenthis ino</name>
    <name type="common">lesser marbled fritillary</name>
    <dbReference type="NCBI Taxonomy" id="405034"/>
    <lineage>
        <taxon>Eukaryota</taxon>
        <taxon>Metazoa</taxon>
        <taxon>Ecdysozoa</taxon>
        <taxon>Arthropoda</taxon>
        <taxon>Hexapoda</taxon>
        <taxon>Insecta</taxon>
        <taxon>Pterygota</taxon>
        <taxon>Neoptera</taxon>
        <taxon>Endopterygota</taxon>
        <taxon>Lepidoptera</taxon>
        <taxon>Glossata</taxon>
        <taxon>Ditrysia</taxon>
        <taxon>Papilionoidea</taxon>
        <taxon>Nymphalidae</taxon>
        <taxon>Heliconiinae</taxon>
        <taxon>Argynnini</taxon>
        <taxon>Brenthis</taxon>
    </lineage>
</organism>
<sequence length="131" mass="14718">ADARSPLYHQLAESRQKGKAGDSIPDIIRIIYRAVWSQWTHSDSVRRHTYGPASIHTHTRNPEAVEHNSERFLRRSFCAEDVKGIRTVSSELCSICSLGYSLSDLRSVRQRNCTSSEGGVGGWEEMGRSRG</sequence>
<dbReference type="AlphaFoldDB" id="A0A8J9UU08"/>
<feature type="non-terminal residue" evidence="1">
    <location>
        <position position="1"/>
    </location>
</feature>